<reference evidence="3 4" key="1">
    <citation type="submission" date="2017-03" db="EMBL/GenBank/DDBJ databases">
        <title>Genome analysis of Rhizobial strains effectives or ineffectives for nitrogen fixation isolated from bean seeds.</title>
        <authorList>
            <person name="Peralta H."/>
            <person name="Aguilar-Vera A."/>
            <person name="Mora Y."/>
            <person name="Vargas-Lagunas C."/>
            <person name="Girard L."/>
            <person name="Mora J."/>
        </authorList>
    </citation>
    <scope>NUCLEOTIDE SEQUENCE [LARGE SCALE GENOMIC DNA]</scope>
    <source>
        <strain evidence="3 4">CCGM3</strain>
    </source>
</reference>
<proteinExistence type="predicted"/>
<keyword evidence="2" id="KW-0808">Transferase</keyword>
<protein>
    <submittedName>
        <fullName evidence="3">Cephalosporin hydroxylase</fullName>
    </submittedName>
</protein>
<name>A0A370KWL8_9HYPH</name>
<dbReference type="EMBL" id="NAAC01000001">
    <property type="protein sequence ID" value="RDJ16828.1"/>
    <property type="molecule type" value="Genomic_DNA"/>
</dbReference>
<evidence type="ECO:0000256" key="1">
    <source>
        <dbReference type="ARBA" id="ARBA00022603"/>
    </source>
</evidence>
<comment type="caution">
    <text evidence="3">The sequence shown here is derived from an EMBL/GenBank/DDBJ whole genome shotgun (WGS) entry which is preliminary data.</text>
</comment>
<gene>
    <name evidence="3" type="ORF">B5K06_00080</name>
</gene>
<dbReference type="PANTHER" id="PTHR40048">
    <property type="entry name" value="RHAMNOSYL O-METHYLTRANSFERASE"/>
    <property type="match status" value="1"/>
</dbReference>
<dbReference type="RefSeq" id="WP_114710322.1">
    <property type="nucleotide sequence ID" value="NZ_KZ857258.1"/>
</dbReference>
<dbReference type="Proteomes" id="UP000254939">
    <property type="component" value="Unassembled WGS sequence"/>
</dbReference>
<evidence type="ECO:0000313" key="4">
    <source>
        <dbReference type="Proteomes" id="UP000254939"/>
    </source>
</evidence>
<dbReference type="Pfam" id="PF04989">
    <property type="entry name" value="RMNT_CmcI"/>
    <property type="match status" value="1"/>
</dbReference>
<evidence type="ECO:0000256" key="2">
    <source>
        <dbReference type="ARBA" id="ARBA00022679"/>
    </source>
</evidence>
<dbReference type="GO" id="GO:0032259">
    <property type="term" value="P:methylation"/>
    <property type="evidence" value="ECO:0007669"/>
    <property type="project" value="UniProtKB-KW"/>
</dbReference>
<accession>A0A370KWL8</accession>
<dbReference type="SUPFAM" id="SSF53335">
    <property type="entry name" value="S-adenosyl-L-methionine-dependent methyltransferases"/>
    <property type="match status" value="1"/>
</dbReference>
<dbReference type="GO" id="GO:0071770">
    <property type="term" value="P:DIM/DIP cell wall layer assembly"/>
    <property type="evidence" value="ECO:0007669"/>
    <property type="project" value="TreeGrafter"/>
</dbReference>
<evidence type="ECO:0000313" key="3">
    <source>
        <dbReference type="EMBL" id="RDJ16828.1"/>
    </source>
</evidence>
<dbReference type="GO" id="GO:0005886">
    <property type="term" value="C:plasma membrane"/>
    <property type="evidence" value="ECO:0007669"/>
    <property type="project" value="TreeGrafter"/>
</dbReference>
<dbReference type="AlphaFoldDB" id="A0A370KWL8"/>
<dbReference type="GO" id="GO:0008168">
    <property type="term" value="F:methyltransferase activity"/>
    <property type="evidence" value="ECO:0007669"/>
    <property type="project" value="UniProtKB-KW"/>
</dbReference>
<dbReference type="Gene3D" id="3.40.50.150">
    <property type="entry name" value="Vaccinia Virus protein VP39"/>
    <property type="match status" value="1"/>
</dbReference>
<dbReference type="OrthoDB" id="189417at2"/>
<dbReference type="PANTHER" id="PTHR40048:SF1">
    <property type="entry name" value="RHAMNOSYL O-METHYLTRANSFERASE"/>
    <property type="match status" value="1"/>
</dbReference>
<keyword evidence="1" id="KW-0489">Methyltransferase</keyword>
<dbReference type="GO" id="GO:0008610">
    <property type="term" value="P:lipid biosynthetic process"/>
    <property type="evidence" value="ECO:0007669"/>
    <property type="project" value="InterPro"/>
</dbReference>
<organism evidence="3 4">
    <name type="scientific">Rhizobium grahamii</name>
    <dbReference type="NCBI Taxonomy" id="1120045"/>
    <lineage>
        <taxon>Bacteria</taxon>
        <taxon>Pseudomonadati</taxon>
        <taxon>Pseudomonadota</taxon>
        <taxon>Alphaproteobacteria</taxon>
        <taxon>Hyphomicrobiales</taxon>
        <taxon>Rhizobiaceae</taxon>
        <taxon>Rhizobium/Agrobacterium group</taxon>
        <taxon>Rhizobium</taxon>
    </lineage>
</organism>
<sequence>MTEDQKFAAYVAGNIESASKDAGFIGLSQVWVRECIRHNYVQNFTWLGRPIIQVPQDIYAIQELIWTCRPDLIIETGIAHGGSIVMSASMLAMLDYCDAIADGRVLDPKASRRKVVAVDIDIRKHNRAGIESHPLAHKIVTIEGSSIAPDVFSQVAAHAKGYERIMVFLDSNHTHDHVLAELELYAPLTSKGSYCVVWDTGVEDLPEDMCGDRPWGKGNNPKTAVRAYLELLSSEGRSGSDGGKLSFETDKIIENKVMITASADGFLRRV</sequence>
<dbReference type="InterPro" id="IPR029063">
    <property type="entry name" value="SAM-dependent_MTases_sf"/>
</dbReference>
<dbReference type="InterPro" id="IPR007072">
    <property type="entry name" value="RNMT_CmcI"/>
</dbReference>